<feature type="region of interest" description="Disordered" evidence="1">
    <location>
        <begin position="98"/>
        <end position="130"/>
    </location>
</feature>
<dbReference type="SUPFAM" id="SSF54593">
    <property type="entry name" value="Glyoxalase/Bleomycin resistance protein/Dihydroxybiphenyl dioxygenase"/>
    <property type="match status" value="1"/>
</dbReference>
<dbReference type="Gene3D" id="3.30.720.110">
    <property type="match status" value="1"/>
</dbReference>
<dbReference type="InterPro" id="IPR004360">
    <property type="entry name" value="Glyas_Fos-R_dOase_dom"/>
</dbReference>
<dbReference type="Proteomes" id="UP001556631">
    <property type="component" value="Unassembled WGS sequence"/>
</dbReference>
<dbReference type="RefSeq" id="WP_367991199.1">
    <property type="nucleotide sequence ID" value="NZ_JBFPJR010000003.1"/>
</dbReference>
<dbReference type="EMBL" id="JBFPJR010000003">
    <property type="protein sequence ID" value="MEX0426474.1"/>
    <property type="molecule type" value="Genomic_DNA"/>
</dbReference>
<dbReference type="InterPro" id="IPR029068">
    <property type="entry name" value="Glyas_Bleomycin-R_OHBP_Dase"/>
</dbReference>
<feature type="domain" description="Glyoxalase/fosfomycin resistance/dioxygenase" evidence="2">
    <location>
        <begin position="7"/>
        <end position="123"/>
    </location>
</feature>
<accession>A0ABV3SU64</accession>
<dbReference type="Gene3D" id="3.30.720.120">
    <property type="match status" value="1"/>
</dbReference>
<dbReference type="PANTHER" id="PTHR36503:SF3">
    <property type="entry name" value="BLR0126 PROTEIN"/>
    <property type="match status" value="1"/>
</dbReference>
<keyword evidence="4" id="KW-1185">Reference proteome</keyword>
<evidence type="ECO:0000256" key="1">
    <source>
        <dbReference type="SAM" id="MobiDB-lite"/>
    </source>
</evidence>
<protein>
    <submittedName>
        <fullName evidence="3">VOC family protein</fullName>
    </submittedName>
</protein>
<evidence type="ECO:0000259" key="2">
    <source>
        <dbReference type="Pfam" id="PF00903"/>
    </source>
</evidence>
<proteinExistence type="predicted"/>
<gene>
    <name evidence="3" type="ORF">AB3X52_02495</name>
</gene>
<name>A0ABV3SU64_9ACTN</name>
<sequence>MTTTLFCALAFADVERGITFLEALGFTEKAVYRDPDHPEVVLHAQFDWRDSGGVMFGSSKADDPHKAGVGQARCYLVVDADAAVDEVHARALAAGGTSLRDPVDMDYGGRGSTVLDPEGNQWSIGSYPGE</sequence>
<comment type="caution">
    <text evidence="3">The sequence shown here is derived from an EMBL/GenBank/DDBJ whole genome shotgun (WGS) entry which is preliminary data.</text>
</comment>
<evidence type="ECO:0000313" key="4">
    <source>
        <dbReference type="Proteomes" id="UP001556631"/>
    </source>
</evidence>
<reference evidence="3 4" key="1">
    <citation type="submission" date="2024-07" db="EMBL/GenBank/DDBJ databases">
        <authorList>
            <person name="Lee S."/>
            <person name="Kang M."/>
        </authorList>
    </citation>
    <scope>NUCLEOTIDE SEQUENCE [LARGE SCALE GENOMIC DNA]</scope>
    <source>
        <strain evidence="3 4">DS6</strain>
    </source>
</reference>
<evidence type="ECO:0000313" key="3">
    <source>
        <dbReference type="EMBL" id="MEX0426474.1"/>
    </source>
</evidence>
<dbReference type="PANTHER" id="PTHR36503">
    <property type="entry name" value="BLR2520 PROTEIN"/>
    <property type="match status" value="1"/>
</dbReference>
<dbReference type="Pfam" id="PF00903">
    <property type="entry name" value="Glyoxalase"/>
    <property type="match status" value="1"/>
</dbReference>
<organism evidence="3 4">
    <name type="scientific">Nocardioides eburneus</name>
    <dbReference type="NCBI Taxonomy" id="3231482"/>
    <lineage>
        <taxon>Bacteria</taxon>
        <taxon>Bacillati</taxon>
        <taxon>Actinomycetota</taxon>
        <taxon>Actinomycetes</taxon>
        <taxon>Propionibacteriales</taxon>
        <taxon>Nocardioidaceae</taxon>
        <taxon>Nocardioides</taxon>
    </lineage>
</organism>